<dbReference type="Gene3D" id="3.50.50.60">
    <property type="entry name" value="FAD/NAD(P)-binding domain"/>
    <property type="match status" value="2"/>
</dbReference>
<dbReference type="EMBL" id="CP082781">
    <property type="protein sequence ID" value="UGS27226.1"/>
    <property type="molecule type" value="Genomic_DNA"/>
</dbReference>
<keyword evidence="3" id="KW-0274">FAD</keyword>
<evidence type="ECO:0000256" key="2">
    <source>
        <dbReference type="ARBA" id="ARBA00022630"/>
    </source>
</evidence>
<dbReference type="PANTHER" id="PTHR43557">
    <property type="entry name" value="APOPTOSIS-INDUCING FACTOR 1"/>
    <property type="match status" value="1"/>
</dbReference>
<feature type="domain" description="FAD/NAD(P)-binding" evidence="5">
    <location>
        <begin position="6"/>
        <end position="295"/>
    </location>
</feature>
<protein>
    <submittedName>
        <fullName evidence="6">NAD(P)/FAD-dependent oxidoreductase</fullName>
    </submittedName>
</protein>
<dbReference type="RefSeq" id="WP_231820654.1">
    <property type="nucleotide sequence ID" value="NZ_CP082781.1"/>
</dbReference>
<dbReference type="SUPFAM" id="SSF51905">
    <property type="entry name" value="FAD/NAD(P)-binding domain"/>
    <property type="match status" value="1"/>
</dbReference>
<evidence type="ECO:0000256" key="3">
    <source>
        <dbReference type="ARBA" id="ARBA00022827"/>
    </source>
</evidence>
<gene>
    <name evidence="6" type="ORF">K8F61_03175</name>
</gene>
<evidence type="ECO:0000313" key="6">
    <source>
        <dbReference type="EMBL" id="UGS27226.1"/>
    </source>
</evidence>
<dbReference type="Pfam" id="PF07992">
    <property type="entry name" value="Pyr_redox_2"/>
    <property type="match status" value="1"/>
</dbReference>
<accession>A0ABY3RWF4</accession>
<evidence type="ECO:0000259" key="5">
    <source>
        <dbReference type="Pfam" id="PF07992"/>
    </source>
</evidence>
<keyword evidence="7" id="KW-1185">Reference proteome</keyword>
<evidence type="ECO:0000256" key="1">
    <source>
        <dbReference type="ARBA" id="ARBA00001974"/>
    </source>
</evidence>
<dbReference type="InterPro" id="IPR023753">
    <property type="entry name" value="FAD/NAD-binding_dom"/>
</dbReference>
<dbReference type="Proteomes" id="UP001199642">
    <property type="component" value="Chromosome"/>
</dbReference>
<evidence type="ECO:0000256" key="4">
    <source>
        <dbReference type="ARBA" id="ARBA00023002"/>
    </source>
</evidence>
<dbReference type="PRINTS" id="PR00411">
    <property type="entry name" value="PNDRDTASEI"/>
</dbReference>
<dbReference type="InterPro" id="IPR036188">
    <property type="entry name" value="FAD/NAD-bd_sf"/>
</dbReference>
<proteinExistence type="predicted"/>
<dbReference type="PANTHER" id="PTHR43557:SF2">
    <property type="entry name" value="RIESKE DOMAIN-CONTAINING PROTEIN-RELATED"/>
    <property type="match status" value="1"/>
</dbReference>
<reference evidence="6 7" key="1">
    <citation type="submission" date="2023-01" db="EMBL/GenBank/DDBJ databases">
        <title>Characterization of estradiol degrading bacteria Microbacterium sp. MZT7 and reveal degrading genes through genome analysis.</title>
        <authorList>
            <person name="Hao P."/>
            <person name="Gao Y."/>
        </authorList>
    </citation>
    <scope>NUCLEOTIDE SEQUENCE [LARGE SCALE GENOMIC DNA]</scope>
    <source>
        <strain evidence="6 7">MZT7</strain>
    </source>
</reference>
<dbReference type="InterPro" id="IPR050446">
    <property type="entry name" value="FAD-oxidoreductase/Apoptosis"/>
</dbReference>
<sequence>MTPVPRVAVLGAGAAGAAAARTLAARDDVRLTVFTPAGEGPLIRTLLPSVAFGPLAPELVAIGLPQTEIVADAAVRVDGERREIELSSGRTLTADAIVVATGSTARELPPALPGRDHALASGRLQTLHGIADAVRIRDLLSRHPDGADVALLGGGAIAAETASTLHRAGHRVTLIARSDVPGRAAFGDEIAELLARVHRERVRTLLGRILIRLDAGDEGVILALDDGTTVRADLVLAALGSVPSAPSPWTGGVDVDAGLRTPYPGVYAAGGVARHHDDLPGPWRIDHWEESAAQGAHAARAVLADLGRGEDPGPYRPRSPFTAMVHGLAVSGAGLLSSPGTRDAGDAFVIRHLRGGRLIGLGAVDAVGAVLAAAPTLHEEPER</sequence>
<name>A0ABY3RWF4_9MICO</name>
<organism evidence="6 7">
    <name type="scientific">Microbacterium resistens</name>
    <dbReference type="NCBI Taxonomy" id="156977"/>
    <lineage>
        <taxon>Bacteria</taxon>
        <taxon>Bacillati</taxon>
        <taxon>Actinomycetota</taxon>
        <taxon>Actinomycetes</taxon>
        <taxon>Micrococcales</taxon>
        <taxon>Microbacteriaceae</taxon>
        <taxon>Microbacterium</taxon>
    </lineage>
</organism>
<evidence type="ECO:0000313" key="7">
    <source>
        <dbReference type="Proteomes" id="UP001199642"/>
    </source>
</evidence>
<comment type="cofactor">
    <cofactor evidence="1">
        <name>FAD</name>
        <dbReference type="ChEBI" id="CHEBI:57692"/>
    </cofactor>
</comment>
<keyword evidence="4" id="KW-0560">Oxidoreductase</keyword>
<keyword evidence="2" id="KW-0285">Flavoprotein</keyword>
<dbReference type="PRINTS" id="PR00368">
    <property type="entry name" value="FADPNR"/>
</dbReference>